<evidence type="ECO:0000313" key="2">
    <source>
        <dbReference type="Proteomes" id="UP000008850"/>
    </source>
</evidence>
<keyword evidence="2" id="KW-1185">Reference proteome</keyword>
<proteinExistence type="predicted"/>
<accession>G4RAS5</accession>
<name>G4RAS5_PELHB</name>
<sequence>MAVASWGDRDPHESTVQAKWRQVNCEIADCFASPHPIN</sequence>
<dbReference type="HOGENOM" id="CLU_3331261_0_0_5"/>
<organism evidence="1 2">
    <name type="scientific">Pelagibacterium halotolerans (strain DSM 22347 / JCM 15775 / CGMCC 1.7692 / B2)</name>
    <dbReference type="NCBI Taxonomy" id="1082931"/>
    <lineage>
        <taxon>Bacteria</taxon>
        <taxon>Pseudomonadati</taxon>
        <taxon>Pseudomonadota</taxon>
        <taxon>Alphaproteobacteria</taxon>
        <taxon>Hyphomicrobiales</taxon>
        <taxon>Devosiaceae</taxon>
        <taxon>Pelagibacterium</taxon>
    </lineage>
</organism>
<reference evidence="1 2" key="1">
    <citation type="journal article" date="2012" name="J. Bacteriol.">
        <title>Complete genome sequence of Pelagibacterium halotolerans B2T.</title>
        <authorList>
            <person name="Huo Y.Y."/>
            <person name="Cheng H."/>
            <person name="Han X.F."/>
            <person name="Jiang X.W."/>
            <person name="Sun C."/>
            <person name="Zhang X.Q."/>
            <person name="Zhu X.F."/>
            <person name="Liu Y.F."/>
            <person name="Li P.F."/>
            <person name="Ni P.X."/>
            <person name="Wu M."/>
        </authorList>
    </citation>
    <scope>NUCLEOTIDE SEQUENCE [LARGE SCALE GENOMIC DNA]</scope>
    <source>
        <strain evidence="2">DSM 22347 / JCM 15775 / CGMCC 1.7692 / B2</strain>
    </source>
</reference>
<dbReference type="KEGG" id="phl:KKY_2590"/>
<protein>
    <submittedName>
        <fullName evidence="1">Uncharacterized protein</fullName>
    </submittedName>
</protein>
<gene>
    <name evidence="1" type="ordered locus">KKY_2590</name>
</gene>
<dbReference type="EMBL" id="CP003075">
    <property type="protein sequence ID" value="AEQ52598.1"/>
    <property type="molecule type" value="Genomic_DNA"/>
</dbReference>
<dbReference type="AlphaFoldDB" id="G4RAS5"/>
<dbReference type="Proteomes" id="UP000008850">
    <property type="component" value="Chromosome"/>
</dbReference>
<evidence type="ECO:0000313" key="1">
    <source>
        <dbReference type="EMBL" id="AEQ52598.1"/>
    </source>
</evidence>